<gene>
    <name evidence="1" type="ORF">KIH39_15485</name>
</gene>
<evidence type="ECO:0000313" key="2">
    <source>
        <dbReference type="Proteomes" id="UP000676194"/>
    </source>
</evidence>
<organism evidence="1 2">
    <name type="scientific">Telmatocola sphagniphila</name>
    <dbReference type="NCBI Taxonomy" id="1123043"/>
    <lineage>
        <taxon>Bacteria</taxon>
        <taxon>Pseudomonadati</taxon>
        <taxon>Planctomycetota</taxon>
        <taxon>Planctomycetia</taxon>
        <taxon>Gemmatales</taxon>
        <taxon>Gemmataceae</taxon>
    </lineage>
</organism>
<accession>A0A8E6B1H6</accession>
<name>A0A8E6B1H6_9BACT</name>
<proteinExistence type="predicted"/>
<dbReference type="RefSeq" id="WP_213494132.1">
    <property type="nucleotide sequence ID" value="NZ_CP074694.1"/>
</dbReference>
<dbReference type="Proteomes" id="UP000676194">
    <property type="component" value="Chromosome"/>
</dbReference>
<protein>
    <submittedName>
        <fullName evidence="1">Uncharacterized protein</fullName>
    </submittedName>
</protein>
<dbReference type="KEGG" id="tsph:KIH39_15485"/>
<dbReference type="AlphaFoldDB" id="A0A8E6B1H6"/>
<sequence>MSRRVLLEEFHLSFLILADTAEAEVQRIRHQLNRTRFQALLRRTLLHFFRKYRALDSVVFKLSR</sequence>
<evidence type="ECO:0000313" key="1">
    <source>
        <dbReference type="EMBL" id="QVL30255.1"/>
    </source>
</evidence>
<keyword evidence="2" id="KW-1185">Reference proteome</keyword>
<dbReference type="EMBL" id="CP074694">
    <property type="protein sequence ID" value="QVL30255.1"/>
    <property type="molecule type" value="Genomic_DNA"/>
</dbReference>
<reference evidence="1" key="1">
    <citation type="submission" date="2021-05" db="EMBL/GenBank/DDBJ databases">
        <title>Complete genome sequence of the cellulolytic planctomycete Telmatocola sphagniphila SP2T and characterization of the first cellulase from planctomycetes.</title>
        <authorList>
            <person name="Rakitin A.L."/>
            <person name="Beletsky A.V."/>
            <person name="Naumoff D.G."/>
            <person name="Kulichevskaya I.S."/>
            <person name="Mardanov A.V."/>
            <person name="Ravin N.V."/>
            <person name="Dedysh S.N."/>
        </authorList>
    </citation>
    <scope>NUCLEOTIDE SEQUENCE</scope>
    <source>
        <strain evidence="1">SP2T</strain>
    </source>
</reference>